<dbReference type="PANTHER" id="PTHR33202">
    <property type="entry name" value="ZINC UPTAKE REGULATION PROTEIN"/>
    <property type="match status" value="1"/>
</dbReference>
<comment type="caution">
    <text evidence="1">The sequence shown here is derived from an EMBL/GenBank/DDBJ whole genome shotgun (WGS) entry which is preliminary data.</text>
</comment>
<accession>A0ABS9ZW68</accession>
<dbReference type="InterPro" id="IPR036388">
    <property type="entry name" value="WH-like_DNA-bd_sf"/>
</dbReference>
<evidence type="ECO:0000313" key="1">
    <source>
        <dbReference type="EMBL" id="MCJ0742549.1"/>
    </source>
</evidence>
<dbReference type="EMBL" id="JALGBH010000001">
    <property type="protein sequence ID" value="MCJ0742549.1"/>
    <property type="molecule type" value="Genomic_DNA"/>
</dbReference>
<keyword evidence="2" id="KW-1185">Reference proteome</keyword>
<sequence length="124" mass="14388">MKRRTTSSKQAVFNILKSSEVALSQDDIEKKVAGEMNRATMYRILNSFCEDGHVHRIFSDDGRTYFAVCLNCKENDHHHNHVHFRCLKCLRMECLKEEIEIKMPQGYTFKDANCLVTGYCNCCS</sequence>
<organism evidence="1 2">
    <name type="scientific">Pedobacter montanisoli</name>
    <dbReference type="NCBI Taxonomy" id="2923277"/>
    <lineage>
        <taxon>Bacteria</taxon>
        <taxon>Pseudomonadati</taxon>
        <taxon>Bacteroidota</taxon>
        <taxon>Sphingobacteriia</taxon>
        <taxon>Sphingobacteriales</taxon>
        <taxon>Sphingobacteriaceae</taxon>
        <taxon>Pedobacter</taxon>
    </lineage>
</organism>
<dbReference type="Gene3D" id="1.10.10.10">
    <property type="entry name" value="Winged helix-like DNA-binding domain superfamily/Winged helix DNA-binding domain"/>
    <property type="match status" value="1"/>
</dbReference>
<dbReference type="SUPFAM" id="SSF46785">
    <property type="entry name" value="Winged helix' DNA-binding domain"/>
    <property type="match status" value="1"/>
</dbReference>
<reference evidence="1" key="1">
    <citation type="submission" date="2022-03" db="EMBL/GenBank/DDBJ databases">
        <authorList>
            <person name="Woo C.Y."/>
        </authorList>
    </citation>
    <scope>NUCLEOTIDE SEQUENCE</scope>
    <source>
        <strain evidence="1">CYS-01</strain>
    </source>
</reference>
<dbReference type="RefSeq" id="WP_243361062.1">
    <property type="nucleotide sequence ID" value="NZ_JALGBH010000001.1"/>
</dbReference>
<dbReference type="InterPro" id="IPR036390">
    <property type="entry name" value="WH_DNA-bd_sf"/>
</dbReference>
<dbReference type="Proteomes" id="UP001165460">
    <property type="component" value="Unassembled WGS sequence"/>
</dbReference>
<proteinExistence type="predicted"/>
<dbReference type="PANTHER" id="PTHR33202:SF7">
    <property type="entry name" value="FERRIC UPTAKE REGULATION PROTEIN"/>
    <property type="match status" value="1"/>
</dbReference>
<dbReference type="InterPro" id="IPR002481">
    <property type="entry name" value="FUR"/>
</dbReference>
<protein>
    <submittedName>
        <fullName evidence="1">Transcriptional repressor</fullName>
    </submittedName>
</protein>
<name>A0ABS9ZW68_9SPHI</name>
<evidence type="ECO:0000313" key="2">
    <source>
        <dbReference type="Proteomes" id="UP001165460"/>
    </source>
</evidence>
<dbReference type="Pfam" id="PF01475">
    <property type="entry name" value="FUR"/>
    <property type="match status" value="1"/>
</dbReference>
<gene>
    <name evidence="1" type="ORF">MMF97_07490</name>
</gene>